<dbReference type="AlphaFoldDB" id="A0A7T7M8K5"/>
<dbReference type="GO" id="GO:0005737">
    <property type="term" value="C:cytoplasm"/>
    <property type="evidence" value="ECO:0007669"/>
    <property type="project" value="TreeGrafter"/>
</dbReference>
<dbReference type="InterPro" id="IPR036249">
    <property type="entry name" value="Thioredoxin-like_sf"/>
</dbReference>
<dbReference type="EMBL" id="CP066802">
    <property type="protein sequence ID" value="QQM66896.1"/>
    <property type="molecule type" value="Genomic_DNA"/>
</dbReference>
<reference evidence="3 4" key="1">
    <citation type="submission" date="2020-12" db="EMBL/GenBank/DDBJ databases">
        <authorList>
            <person name="Zhou J."/>
        </authorList>
    </citation>
    <scope>NUCLEOTIDE SEQUENCE [LARGE SCALE GENOMIC DNA]</scope>
    <source>
        <strain evidence="3 4">CCUG 61299</strain>
    </source>
</reference>
<dbReference type="CDD" id="cd02956">
    <property type="entry name" value="ybbN"/>
    <property type="match status" value="1"/>
</dbReference>
<evidence type="ECO:0000256" key="2">
    <source>
        <dbReference type="SAM" id="MobiDB-lite"/>
    </source>
</evidence>
<dbReference type="KEGG" id="awe:JG540_07490"/>
<feature type="region of interest" description="Disordered" evidence="2">
    <location>
        <begin position="15"/>
        <end position="37"/>
    </location>
</feature>
<gene>
    <name evidence="3" type="ORF">JG540_07490</name>
</gene>
<evidence type="ECO:0000256" key="1">
    <source>
        <dbReference type="ARBA" id="ARBA00023284"/>
    </source>
</evidence>
<dbReference type="RefSeq" id="WP_200275039.1">
    <property type="nucleotide sequence ID" value="NZ_CP066802.1"/>
</dbReference>
<dbReference type="Proteomes" id="UP000595895">
    <property type="component" value="Chromosome"/>
</dbReference>
<dbReference type="Pfam" id="PF14561">
    <property type="entry name" value="TPR_20"/>
    <property type="match status" value="1"/>
</dbReference>
<dbReference type="PANTHER" id="PTHR45663">
    <property type="entry name" value="GEO12009P1"/>
    <property type="match status" value="1"/>
</dbReference>
<dbReference type="PANTHER" id="PTHR45663:SF11">
    <property type="entry name" value="GEO12009P1"/>
    <property type="match status" value="1"/>
</dbReference>
<keyword evidence="4" id="KW-1185">Reference proteome</keyword>
<proteinExistence type="predicted"/>
<protein>
    <submittedName>
        <fullName evidence="3">Tetratricopeptide repeat protein</fullName>
    </submittedName>
</protein>
<sequence length="314" mass="32478">MSMFGAVDLSNLAPAKPAAATGRETGPGRPGPGQAPQPVLGLGVAGDLVVRLDASNLQQVAQTSTQLPVVIVVHTARVEASEQAAELLEQLAAAYAGRFQLALLDADAAPEVAQALQVRAVPTALGLLAGQPVPLFEGPVQEPQLRSLLDRLLELAAANGVDGVLEASAAQQPEEPQETETERAAREAIEAGDLAAAEAVYDRALAQAPGDEQLRVAREQVRLMARLEGQDPQALLAASDVPGAGTEALLAGADAALALGDLDGCLGRGLEAVRTSSAEEREKARKRLLELFDVIGATAPEVARARRTLASLLF</sequence>
<organism evidence="3 4">
    <name type="scientific">Actinomyces weissii</name>
    <dbReference type="NCBI Taxonomy" id="675090"/>
    <lineage>
        <taxon>Bacteria</taxon>
        <taxon>Bacillati</taxon>
        <taxon>Actinomycetota</taxon>
        <taxon>Actinomycetes</taxon>
        <taxon>Actinomycetales</taxon>
        <taxon>Actinomycetaceae</taxon>
        <taxon>Actinomyces</taxon>
    </lineage>
</organism>
<accession>A0A7T7M8K5</accession>
<name>A0A7T7M8K5_9ACTO</name>
<dbReference type="Gene3D" id="3.40.30.10">
    <property type="entry name" value="Glutaredoxin"/>
    <property type="match status" value="1"/>
</dbReference>
<dbReference type="GO" id="GO:0015035">
    <property type="term" value="F:protein-disulfide reductase activity"/>
    <property type="evidence" value="ECO:0007669"/>
    <property type="project" value="TreeGrafter"/>
</dbReference>
<keyword evidence="1" id="KW-0676">Redox-active center</keyword>
<dbReference type="Gene3D" id="1.25.40.10">
    <property type="entry name" value="Tetratricopeptide repeat domain"/>
    <property type="match status" value="1"/>
</dbReference>
<dbReference type="SUPFAM" id="SSF52833">
    <property type="entry name" value="Thioredoxin-like"/>
    <property type="match status" value="1"/>
</dbReference>
<evidence type="ECO:0000313" key="3">
    <source>
        <dbReference type="EMBL" id="QQM66896.1"/>
    </source>
</evidence>
<dbReference type="InterPro" id="IPR011990">
    <property type="entry name" value="TPR-like_helical_dom_sf"/>
</dbReference>
<evidence type="ECO:0000313" key="4">
    <source>
        <dbReference type="Proteomes" id="UP000595895"/>
    </source>
</evidence>